<keyword evidence="1" id="KW-1133">Transmembrane helix</keyword>
<dbReference type="Proteomes" id="UP000215086">
    <property type="component" value="Chromosome"/>
</dbReference>
<dbReference type="KEGG" id="ttf:THTE_0568"/>
<sequence>MLAILGETGGPSLVSTWTLVRCSPLARGRVVDQNSAADQNEIPTETAAIAPILPHFSSTNGDARGPTRSRGNEIYPGGTCLGEAAFWRGVLVAAASVAWLSVLRNLLR</sequence>
<dbReference type="RefSeq" id="WP_095413861.1">
    <property type="nucleotide sequence ID" value="NZ_CP018477.1"/>
</dbReference>
<evidence type="ECO:0000313" key="2">
    <source>
        <dbReference type="EMBL" id="ASV73170.1"/>
    </source>
</evidence>
<feature type="transmembrane region" description="Helical" evidence="1">
    <location>
        <begin position="85"/>
        <end position="107"/>
    </location>
</feature>
<dbReference type="AlphaFoldDB" id="A0A286RB28"/>
<proteinExistence type="predicted"/>
<name>A0A286RB28_9BACT</name>
<dbReference type="EMBL" id="CP018477">
    <property type="protein sequence ID" value="ASV73170.1"/>
    <property type="molecule type" value="Genomic_DNA"/>
</dbReference>
<organism evidence="2 3">
    <name type="scientific">Thermogutta terrifontis</name>
    <dbReference type="NCBI Taxonomy" id="1331910"/>
    <lineage>
        <taxon>Bacteria</taxon>
        <taxon>Pseudomonadati</taxon>
        <taxon>Planctomycetota</taxon>
        <taxon>Planctomycetia</taxon>
        <taxon>Pirellulales</taxon>
        <taxon>Thermoguttaceae</taxon>
        <taxon>Thermogutta</taxon>
    </lineage>
</organism>
<keyword evidence="1" id="KW-0812">Transmembrane</keyword>
<gene>
    <name evidence="2" type="ORF">THTE_0568</name>
</gene>
<protein>
    <submittedName>
        <fullName evidence="2">Uncharacterized protein</fullName>
    </submittedName>
</protein>
<evidence type="ECO:0000256" key="1">
    <source>
        <dbReference type="SAM" id="Phobius"/>
    </source>
</evidence>
<keyword evidence="3" id="KW-1185">Reference proteome</keyword>
<accession>A0A286RB28</accession>
<keyword evidence="1" id="KW-0472">Membrane</keyword>
<reference evidence="2 3" key="1">
    <citation type="journal article" name="Front. Microbiol.">
        <title>Sugar Metabolism of the First Thermophilic Planctomycete Thermogutta terrifontis: Comparative Genomic and Transcriptomic Approaches.</title>
        <authorList>
            <person name="Elcheninov A.G."/>
            <person name="Menzel P."/>
            <person name="Gudbergsdottir S.R."/>
            <person name="Slesarev A.I."/>
            <person name="Kadnikov V.V."/>
            <person name="Krogh A."/>
            <person name="Bonch-Osmolovskaya E.A."/>
            <person name="Peng X."/>
            <person name="Kublanov I.V."/>
        </authorList>
    </citation>
    <scope>NUCLEOTIDE SEQUENCE [LARGE SCALE GENOMIC DNA]</scope>
    <source>
        <strain evidence="2 3">R1</strain>
    </source>
</reference>
<evidence type="ECO:0000313" key="3">
    <source>
        <dbReference type="Proteomes" id="UP000215086"/>
    </source>
</evidence>